<dbReference type="EMBL" id="JABCRI010000007">
    <property type="protein sequence ID" value="KAF8403958.1"/>
    <property type="molecule type" value="Genomic_DNA"/>
</dbReference>
<dbReference type="PANTHER" id="PTHR23160">
    <property type="entry name" value="SYNAPTONEMAL COMPLEX PROTEIN-RELATED"/>
    <property type="match status" value="1"/>
</dbReference>
<keyword evidence="4" id="KW-0812">Transmembrane</keyword>
<feature type="compositionally biased region" description="Basic and acidic residues" evidence="10">
    <location>
        <begin position="16"/>
        <end position="28"/>
    </location>
</feature>
<evidence type="ECO:0000256" key="9">
    <source>
        <dbReference type="SAM" id="Coils"/>
    </source>
</evidence>
<proteinExistence type="inferred from homology"/>
<accession>A0A834ZF18</accession>
<evidence type="ECO:0000256" key="2">
    <source>
        <dbReference type="ARBA" id="ARBA00022473"/>
    </source>
</evidence>
<evidence type="ECO:0000256" key="10">
    <source>
        <dbReference type="SAM" id="MobiDB-lite"/>
    </source>
</evidence>
<name>A0A834ZF18_TETSI</name>
<evidence type="ECO:0000256" key="7">
    <source>
        <dbReference type="ARBA" id="ARBA00023136"/>
    </source>
</evidence>
<keyword evidence="7" id="KW-0472">Membrane</keyword>
<evidence type="ECO:0000256" key="5">
    <source>
        <dbReference type="ARBA" id="ARBA00022989"/>
    </source>
</evidence>
<keyword evidence="6 9" id="KW-0175">Coiled coil</keyword>
<feature type="region of interest" description="Disordered" evidence="10">
    <location>
        <begin position="761"/>
        <end position="790"/>
    </location>
</feature>
<dbReference type="GO" id="GO:0008285">
    <property type="term" value="P:negative regulation of cell population proliferation"/>
    <property type="evidence" value="ECO:0007669"/>
    <property type="project" value="InterPro"/>
</dbReference>
<evidence type="ECO:0000256" key="1">
    <source>
        <dbReference type="ARBA" id="ARBA00004162"/>
    </source>
</evidence>
<dbReference type="AlphaFoldDB" id="A0A834ZF18"/>
<dbReference type="Proteomes" id="UP000655225">
    <property type="component" value="Unassembled WGS sequence"/>
</dbReference>
<dbReference type="GO" id="GO:0048367">
    <property type="term" value="P:shoot system development"/>
    <property type="evidence" value="ECO:0007669"/>
    <property type="project" value="UniProtKB-ARBA"/>
</dbReference>
<feature type="coiled-coil region" evidence="9">
    <location>
        <begin position="208"/>
        <end position="242"/>
    </location>
</feature>
<evidence type="ECO:0000256" key="3">
    <source>
        <dbReference type="ARBA" id="ARBA00022475"/>
    </source>
</evidence>
<feature type="region of interest" description="Disordered" evidence="10">
    <location>
        <begin position="890"/>
        <end position="915"/>
    </location>
</feature>
<feature type="coiled-coil region" evidence="9">
    <location>
        <begin position="268"/>
        <end position="323"/>
    </location>
</feature>
<feature type="coiled-coil region" evidence="9">
    <location>
        <begin position="501"/>
        <end position="668"/>
    </location>
</feature>
<keyword evidence="2" id="KW-0217">Developmental protein</keyword>
<organism evidence="11 12">
    <name type="scientific">Tetracentron sinense</name>
    <name type="common">Spur-leaf</name>
    <dbReference type="NCBI Taxonomy" id="13715"/>
    <lineage>
        <taxon>Eukaryota</taxon>
        <taxon>Viridiplantae</taxon>
        <taxon>Streptophyta</taxon>
        <taxon>Embryophyta</taxon>
        <taxon>Tracheophyta</taxon>
        <taxon>Spermatophyta</taxon>
        <taxon>Magnoliopsida</taxon>
        <taxon>Trochodendrales</taxon>
        <taxon>Trochodendraceae</taxon>
        <taxon>Tetracentron</taxon>
    </lineage>
</organism>
<evidence type="ECO:0000313" key="12">
    <source>
        <dbReference type="Proteomes" id="UP000655225"/>
    </source>
</evidence>
<keyword evidence="5" id="KW-1133">Transmembrane helix</keyword>
<dbReference type="GO" id="GO:0005886">
    <property type="term" value="C:plasma membrane"/>
    <property type="evidence" value="ECO:0007669"/>
    <property type="project" value="UniProtKB-SubCell"/>
</dbReference>
<keyword evidence="3" id="KW-1003">Cell membrane</keyword>
<feature type="coiled-coil region" evidence="9">
    <location>
        <begin position="722"/>
        <end position="753"/>
    </location>
</feature>
<feature type="coiled-coil region" evidence="9">
    <location>
        <begin position="127"/>
        <end position="161"/>
    </location>
</feature>
<gene>
    <name evidence="11" type="ORF">HHK36_012065</name>
</gene>
<sequence length="915" mass="105505">MVDGRRRSSLSSAKDNSSREKEKIDDRRRRSLSSSSNSNSNSSSIESASRFGKRCLTVVKQQRTRFYILRRCISILLCWHDHAVRAAKAFSLPSHPSSDSVSSASFANLKLTAEKMVQEQASLRTHLEMANSKLKKSAEHIHSLEENLQDAINENAFLSQELESKSSSNETLCDQLNETLQYLAGQIQEGEQDRKLFEDKLSASSKVFDGLHLQIKGLSEKLESAEETIRSRDQELMELRIEKEEREKYYRDEHCRASSIIEGKDGRIKQLEATVAADKLAKERLNSRLEKMSGVCKCWRTTQENLEKEKGDLQSSNEDLAENLIKSYQVIKGLEDMIHGLVVKLIELDKQSVTLSDGVVHLSSEFDTCYKLVQQEKEFAAKHTQKKYDRLHDQFLHCTSGKVALLSVNQELNKRVIELQKVQKFVMVQHAEECCLAEVKIRRLGSEAEILVSKKIELEMLVTKSEEKIKKLSETSKLTESKMRDLLLKCSALEYENQDTQGKLQGELQEKAEEIDTLQKEVGKHEQLVDSLEKQVRQLHDSLDEKEQLHLQLKGREKRLEDQKEEIQASVAASESKLAETKKQYDQMLESKQSELSKHLKEISQRNDHAINDIRGKYEVEKLEIVNLEKEKVERVIREMERNCDKKLAESKQELKQYLSHIQEEQTALINRIKEEHDRKESSLRADHSEELKHVELQAENELRVKTMSLRKEQEVQIRALRLQHENECRKLQEELELQKSKEERQRRALLQLQWKVMDDNPQEDQEVNSKEDYSISSIKMGDTDSGKRSRHSLIRSHKEEKDSLFLRAKQTPVANTLKKVEKVNTGTVVSIPGHSRTVTQRESEVETSYRTISKRRKMKSTVMFGDPRKHKMESPKTKITKYVAEVIKGGDHSSPSNIGDLFTEGSLDPYTDDP</sequence>
<dbReference type="OrthoDB" id="783434at2759"/>
<dbReference type="OMA" id="CKAESKH"/>
<evidence type="ECO:0000256" key="6">
    <source>
        <dbReference type="ARBA" id="ARBA00023054"/>
    </source>
</evidence>
<dbReference type="Pfam" id="PF08137">
    <property type="entry name" value="DVL"/>
    <property type="match status" value="1"/>
</dbReference>
<comment type="caution">
    <text evidence="11">The sequence shown here is derived from an EMBL/GenBank/DDBJ whole genome shotgun (WGS) entry which is preliminary data.</text>
</comment>
<reference evidence="11 12" key="1">
    <citation type="submission" date="2020-04" db="EMBL/GenBank/DDBJ databases">
        <title>Plant Genome Project.</title>
        <authorList>
            <person name="Zhang R.-G."/>
        </authorList>
    </citation>
    <scope>NUCLEOTIDE SEQUENCE [LARGE SCALE GENOMIC DNA]</scope>
    <source>
        <strain evidence="11">YNK0</strain>
        <tissue evidence="11">Leaf</tissue>
    </source>
</reference>
<protein>
    <submittedName>
        <fullName evidence="11">Uncharacterized protein</fullName>
    </submittedName>
</protein>
<feature type="compositionally biased region" description="Low complexity" evidence="10">
    <location>
        <begin position="32"/>
        <end position="45"/>
    </location>
</feature>
<evidence type="ECO:0000256" key="4">
    <source>
        <dbReference type="ARBA" id="ARBA00022692"/>
    </source>
</evidence>
<comment type="similarity">
    <text evidence="8">Belongs to the DVL/RTFL small polypeptides family.</text>
</comment>
<keyword evidence="12" id="KW-1185">Reference proteome</keyword>
<dbReference type="PANTHER" id="PTHR23160:SF3">
    <property type="entry name" value="SYNAPTONEMAL COMPLEX PROTEIN 1-RELATED"/>
    <property type="match status" value="1"/>
</dbReference>
<feature type="region of interest" description="Disordered" evidence="10">
    <location>
        <begin position="1"/>
        <end position="45"/>
    </location>
</feature>
<evidence type="ECO:0000313" key="11">
    <source>
        <dbReference type="EMBL" id="KAF8403958.1"/>
    </source>
</evidence>
<evidence type="ECO:0000256" key="8">
    <source>
        <dbReference type="ARBA" id="ARBA00024340"/>
    </source>
</evidence>
<dbReference type="InterPro" id="IPR012552">
    <property type="entry name" value="DVL"/>
</dbReference>
<comment type="subcellular location">
    <subcellularLocation>
        <location evidence="1">Cell membrane</location>
        <topology evidence="1">Single-pass membrane protein</topology>
    </subcellularLocation>
</comment>
<dbReference type="GO" id="GO:0007131">
    <property type="term" value="P:reciprocal meiotic recombination"/>
    <property type="evidence" value="ECO:0007669"/>
    <property type="project" value="TreeGrafter"/>
</dbReference>